<comment type="pathway">
    <text evidence="4 20">Cell wall biogenesis; peptidoglycan biosynthesis.</text>
</comment>
<keyword evidence="12 20" id="KW-0521">NADP</keyword>
<dbReference type="GO" id="GO:0051301">
    <property type="term" value="P:cell division"/>
    <property type="evidence" value="ECO:0007669"/>
    <property type="project" value="UniProtKB-KW"/>
</dbReference>
<dbReference type="InterPro" id="IPR016166">
    <property type="entry name" value="FAD-bd_PCMH"/>
</dbReference>
<keyword evidence="14 20" id="KW-0573">Peptidoglycan synthesis</keyword>
<evidence type="ECO:0000256" key="4">
    <source>
        <dbReference type="ARBA" id="ARBA00004752"/>
    </source>
</evidence>
<evidence type="ECO:0000313" key="22">
    <source>
        <dbReference type="EMBL" id="ENO14782.1"/>
    </source>
</evidence>
<evidence type="ECO:0000256" key="15">
    <source>
        <dbReference type="ARBA" id="ARBA00023002"/>
    </source>
</evidence>
<name>N6WUV2_9GAMM</name>
<dbReference type="OrthoDB" id="9804753at2"/>
<dbReference type="GO" id="GO:0008762">
    <property type="term" value="F:UDP-N-acetylmuramate dehydrogenase activity"/>
    <property type="evidence" value="ECO:0007669"/>
    <property type="project" value="UniProtKB-UniRule"/>
</dbReference>
<dbReference type="EMBL" id="APLQ01000011">
    <property type="protein sequence ID" value="ENO14782.1"/>
    <property type="molecule type" value="Genomic_DNA"/>
</dbReference>
<keyword evidence="9 20" id="KW-0132">Cell division</keyword>
<evidence type="ECO:0000256" key="9">
    <source>
        <dbReference type="ARBA" id="ARBA00022618"/>
    </source>
</evidence>
<keyword evidence="15 20" id="KW-0560">Oxidoreductase</keyword>
<dbReference type="InterPro" id="IPR036318">
    <property type="entry name" value="FAD-bd_PCMH-like_sf"/>
</dbReference>
<dbReference type="AlphaFoldDB" id="N6WUV2"/>
<keyword evidence="13 20" id="KW-0133">Cell shape</keyword>
<dbReference type="SUPFAM" id="SSF56194">
    <property type="entry name" value="Uridine diphospho-N-Acetylenolpyruvylglucosamine reductase, MurB, C-terminal domain"/>
    <property type="match status" value="1"/>
</dbReference>
<evidence type="ECO:0000256" key="8">
    <source>
        <dbReference type="ARBA" id="ARBA00022490"/>
    </source>
</evidence>
<dbReference type="EC" id="1.3.1.98" evidence="6 20"/>
<keyword evidence="11 20" id="KW-0274">FAD</keyword>
<dbReference type="HOGENOM" id="CLU_035304_1_1_6"/>
<organism evidence="22 23">
    <name type="scientific">Marinobacter nanhaiticus D15-8W</name>
    <dbReference type="NCBI Taxonomy" id="626887"/>
    <lineage>
        <taxon>Bacteria</taxon>
        <taxon>Pseudomonadati</taxon>
        <taxon>Pseudomonadota</taxon>
        <taxon>Gammaproteobacteria</taxon>
        <taxon>Pseudomonadales</taxon>
        <taxon>Marinobacteraceae</taxon>
        <taxon>Marinobacter</taxon>
    </lineage>
</organism>
<dbReference type="GO" id="GO:0071555">
    <property type="term" value="P:cell wall organization"/>
    <property type="evidence" value="ECO:0007669"/>
    <property type="project" value="UniProtKB-KW"/>
</dbReference>
<dbReference type="InterPro" id="IPR036635">
    <property type="entry name" value="MurB_C_sf"/>
</dbReference>
<evidence type="ECO:0000256" key="5">
    <source>
        <dbReference type="ARBA" id="ARBA00010485"/>
    </source>
</evidence>
<evidence type="ECO:0000256" key="2">
    <source>
        <dbReference type="ARBA" id="ARBA00003921"/>
    </source>
</evidence>
<dbReference type="GO" id="GO:0005829">
    <property type="term" value="C:cytosol"/>
    <property type="evidence" value="ECO:0007669"/>
    <property type="project" value="TreeGrafter"/>
</dbReference>
<dbReference type="InterPro" id="IPR016169">
    <property type="entry name" value="FAD-bd_PCMH_sub2"/>
</dbReference>
<comment type="similarity">
    <text evidence="5 20">Belongs to the MurB family.</text>
</comment>
<dbReference type="GO" id="GO:0008360">
    <property type="term" value="P:regulation of cell shape"/>
    <property type="evidence" value="ECO:0007669"/>
    <property type="project" value="UniProtKB-KW"/>
</dbReference>
<evidence type="ECO:0000256" key="11">
    <source>
        <dbReference type="ARBA" id="ARBA00022827"/>
    </source>
</evidence>
<dbReference type="PATRIC" id="fig|626887.3.peg.1091"/>
<dbReference type="InterPro" id="IPR016167">
    <property type="entry name" value="FAD-bd_PCMH_sub1"/>
</dbReference>
<dbReference type="NCBIfam" id="NF010480">
    <property type="entry name" value="PRK13905.1"/>
    <property type="match status" value="1"/>
</dbReference>
<dbReference type="InterPro" id="IPR011601">
    <property type="entry name" value="MurB_C"/>
</dbReference>
<dbReference type="STRING" id="626887.J057_05506"/>
<dbReference type="Gene3D" id="3.30.465.10">
    <property type="match status" value="1"/>
</dbReference>
<keyword evidence="10 20" id="KW-0285">Flavoprotein</keyword>
<keyword evidence="23" id="KW-1185">Reference proteome</keyword>
<feature type="active site" evidence="20">
    <location>
        <position position="310"/>
    </location>
</feature>
<dbReference type="InterPro" id="IPR006094">
    <property type="entry name" value="Oxid_FAD_bind_N"/>
</dbReference>
<feature type="active site" evidence="20">
    <location>
        <position position="184"/>
    </location>
</feature>
<evidence type="ECO:0000256" key="20">
    <source>
        <dbReference type="HAMAP-Rule" id="MF_00037"/>
    </source>
</evidence>
<proteinExistence type="inferred from homology"/>
<evidence type="ECO:0000256" key="3">
    <source>
        <dbReference type="ARBA" id="ARBA00004496"/>
    </source>
</evidence>
<keyword evidence="8 20" id="KW-0963">Cytoplasm</keyword>
<dbReference type="PANTHER" id="PTHR21071:SF4">
    <property type="entry name" value="UDP-N-ACETYLENOLPYRUVOYLGLUCOSAMINE REDUCTASE"/>
    <property type="match status" value="1"/>
</dbReference>
<evidence type="ECO:0000256" key="18">
    <source>
        <dbReference type="ARBA" id="ARBA00031026"/>
    </source>
</evidence>
<protein>
    <recommendedName>
        <fullName evidence="7 20">UDP-N-acetylenolpyruvoylglucosamine reductase</fullName>
        <ecNumber evidence="6 20">1.3.1.98</ecNumber>
    </recommendedName>
    <alternativeName>
        <fullName evidence="18 20">UDP-N-acetylmuramate dehydrogenase</fullName>
    </alternativeName>
</protein>
<dbReference type="NCBIfam" id="TIGR00179">
    <property type="entry name" value="murB"/>
    <property type="match status" value="1"/>
</dbReference>
<comment type="cofactor">
    <cofactor evidence="1 20">
        <name>FAD</name>
        <dbReference type="ChEBI" id="CHEBI:57692"/>
    </cofactor>
</comment>
<dbReference type="RefSeq" id="WP_004579079.1">
    <property type="nucleotide sequence ID" value="NZ_AP028878.1"/>
</dbReference>
<evidence type="ECO:0000313" key="23">
    <source>
        <dbReference type="Proteomes" id="UP000013165"/>
    </source>
</evidence>
<feature type="domain" description="FAD-binding PCMH-type" evidence="21">
    <location>
        <begin position="40"/>
        <end position="205"/>
    </location>
</feature>
<dbReference type="PROSITE" id="PS51387">
    <property type="entry name" value="FAD_PCMH"/>
    <property type="match status" value="1"/>
</dbReference>
<dbReference type="InterPro" id="IPR003170">
    <property type="entry name" value="MurB"/>
</dbReference>
<dbReference type="Pfam" id="PF02873">
    <property type="entry name" value="MurB_C"/>
    <property type="match status" value="1"/>
</dbReference>
<evidence type="ECO:0000256" key="6">
    <source>
        <dbReference type="ARBA" id="ARBA00012518"/>
    </source>
</evidence>
<evidence type="ECO:0000256" key="16">
    <source>
        <dbReference type="ARBA" id="ARBA00023306"/>
    </source>
</evidence>
<gene>
    <name evidence="20" type="primary">murB</name>
    <name evidence="22" type="ORF">J057_05506</name>
</gene>
<accession>N6WUV2</accession>
<dbReference type="GO" id="GO:0009252">
    <property type="term" value="P:peptidoglycan biosynthetic process"/>
    <property type="evidence" value="ECO:0007669"/>
    <property type="project" value="UniProtKB-UniRule"/>
</dbReference>
<dbReference type="UniPathway" id="UPA00219"/>
<keyword evidence="16 20" id="KW-0131">Cell cycle</keyword>
<evidence type="ECO:0000256" key="1">
    <source>
        <dbReference type="ARBA" id="ARBA00001974"/>
    </source>
</evidence>
<evidence type="ECO:0000256" key="19">
    <source>
        <dbReference type="ARBA" id="ARBA00048914"/>
    </source>
</evidence>
<comment type="catalytic activity">
    <reaction evidence="19 20">
        <text>UDP-N-acetyl-alpha-D-muramate + NADP(+) = UDP-N-acetyl-3-O-(1-carboxyvinyl)-alpha-D-glucosamine + NADPH + H(+)</text>
        <dbReference type="Rhea" id="RHEA:12248"/>
        <dbReference type="ChEBI" id="CHEBI:15378"/>
        <dbReference type="ChEBI" id="CHEBI:57783"/>
        <dbReference type="ChEBI" id="CHEBI:58349"/>
        <dbReference type="ChEBI" id="CHEBI:68483"/>
        <dbReference type="ChEBI" id="CHEBI:70757"/>
        <dbReference type="EC" id="1.3.1.98"/>
    </reaction>
</comment>
<evidence type="ECO:0000256" key="10">
    <source>
        <dbReference type="ARBA" id="ARBA00022630"/>
    </source>
</evidence>
<comment type="function">
    <text evidence="2 20">Cell wall formation.</text>
</comment>
<dbReference type="Pfam" id="PF01565">
    <property type="entry name" value="FAD_binding_4"/>
    <property type="match status" value="1"/>
</dbReference>
<evidence type="ECO:0000259" key="21">
    <source>
        <dbReference type="PROSITE" id="PS51387"/>
    </source>
</evidence>
<comment type="subcellular location">
    <subcellularLocation>
        <location evidence="3 20">Cytoplasm</location>
    </subcellularLocation>
</comment>
<dbReference type="Proteomes" id="UP000013165">
    <property type="component" value="Unassembled WGS sequence"/>
</dbReference>
<sequence length="338" mass="36850">METIAQASSDLRSAVATLQSILPGAVHEQVDLSALSRWRVGGVADCIVAPRTVDEVRKLMTFVNEAGLPYVVIGSSSNLMFADEGLRVLGIHFGAAFASMRIDGDSVWSQAGVWVPEFARQVARAGLTGAEHVCGIPGTLGGLIYMNGGSQRKGIGDNIVEVTTMTPEGELRYYDQSSCTFAYRASRFQGTHEIILEARFQFDHSGESEAIRRSMLTILRQRRQKFPRKLPNCGSVFVSNPAMYDEYGPPGAVIEKCGLKGMKHGGAQISPLHANFIVNNGKATASDLLYLINKVRDTVKQHTGYDMPAEVRYLTPEGELTPAHLKAEQMFQQAAFGH</sequence>
<evidence type="ECO:0000256" key="7">
    <source>
        <dbReference type="ARBA" id="ARBA00015188"/>
    </source>
</evidence>
<evidence type="ECO:0000256" key="17">
    <source>
        <dbReference type="ARBA" id="ARBA00023316"/>
    </source>
</evidence>
<comment type="caution">
    <text evidence="22">The sequence shown here is derived from an EMBL/GenBank/DDBJ whole genome shotgun (WGS) entry which is preliminary data.</text>
</comment>
<dbReference type="eggNOG" id="COG0812">
    <property type="taxonomic scope" value="Bacteria"/>
</dbReference>
<dbReference type="SUPFAM" id="SSF56176">
    <property type="entry name" value="FAD-binding/transporter-associated domain-like"/>
    <property type="match status" value="1"/>
</dbReference>
<dbReference type="GO" id="GO:0071949">
    <property type="term" value="F:FAD binding"/>
    <property type="evidence" value="ECO:0007669"/>
    <property type="project" value="InterPro"/>
</dbReference>
<dbReference type="HAMAP" id="MF_00037">
    <property type="entry name" value="MurB"/>
    <property type="match status" value="1"/>
</dbReference>
<reference evidence="22 23" key="1">
    <citation type="journal article" date="2013" name="Genome Announc.">
        <title>Genome Sequence of the Polycyclic Aromatic Hydrocarbon-Degrading Bacterium Strain Marinobacter nanhaiticus D15-8WT.</title>
        <authorList>
            <person name="Cui Z."/>
            <person name="Gao W."/>
            <person name="Li Q."/>
            <person name="Xu G."/>
            <person name="Zheng L."/>
        </authorList>
    </citation>
    <scope>NUCLEOTIDE SEQUENCE [LARGE SCALE GENOMIC DNA]</scope>
    <source>
        <strain evidence="22 23">D15-8W</strain>
    </source>
</reference>
<evidence type="ECO:0000256" key="13">
    <source>
        <dbReference type="ARBA" id="ARBA00022960"/>
    </source>
</evidence>
<keyword evidence="17 20" id="KW-0961">Cell wall biogenesis/degradation</keyword>
<dbReference type="Gene3D" id="3.90.78.10">
    <property type="entry name" value="UDP-N-acetylenolpyruvoylglucosamine reductase, C-terminal domain"/>
    <property type="match status" value="1"/>
</dbReference>
<evidence type="ECO:0000256" key="12">
    <source>
        <dbReference type="ARBA" id="ARBA00022857"/>
    </source>
</evidence>
<dbReference type="Gene3D" id="3.30.43.10">
    <property type="entry name" value="Uridine Diphospho-n-acetylenolpyruvylglucosamine Reductase, domain 2"/>
    <property type="match status" value="1"/>
</dbReference>
<evidence type="ECO:0000256" key="14">
    <source>
        <dbReference type="ARBA" id="ARBA00022984"/>
    </source>
</evidence>
<feature type="active site" description="Proton donor" evidence="20">
    <location>
        <position position="235"/>
    </location>
</feature>
<dbReference type="PANTHER" id="PTHR21071">
    <property type="entry name" value="UDP-N-ACETYLENOLPYRUVOYLGLUCOSAMINE REDUCTASE"/>
    <property type="match status" value="1"/>
</dbReference>